<feature type="transmembrane region" description="Helical" evidence="1">
    <location>
        <begin position="513"/>
        <end position="533"/>
    </location>
</feature>
<keyword evidence="1" id="KW-0472">Membrane</keyword>
<accession>A0A843W4C3</accession>
<dbReference type="InterPro" id="IPR018846">
    <property type="entry name" value="Beta-prop_RSE1/DDB1/CPSF1_1st"/>
</dbReference>
<reference evidence="3" key="1">
    <citation type="submission" date="2017-07" db="EMBL/GenBank/DDBJ databases">
        <title>Taro Niue Genome Assembly and Annotation.</title>
        <authorList>
            <person name="Atibalentja N."/>
            <person name="Keating K."/>
            <person name="Fields C.J."/>
        </authorList>
    </citation>
    <scope>NUCLEOTIDE SEQUENCE</scope>
    <source>
        <strain evidence="3">Niue_2</strain>
        <tissue evidence="3">Leaf</tissue>
    </source>
</reference>
<dbReference type="InterPro" id="IPR050358">
    <property type="entry name" value="RSE1/DDB1/CFT1"/>
</dbReference>
<organism evidence="3 4">
    <name type="scientific">Colocasia esculenta</name>
    <name type="common">Wild taro</name>
    <name type="synonym">Arum esculentum</name>
    <dbReference type="NCBI Taxonomy" id="4460"/>
    <lineage>
        <taxon>Eukaryota</taxon>
        <taxon>Viridiplantae</taxon>
        <taxon>Streptophyta</taxon>
        <taxon>Embryophyta</taxon>
        <taxon>Tracheophyta</taxon>
        <taxon>Spermatophyta</taxon>
        <taxon>Magnoliopsida</taxon>
        <taxon>Liliopsida</taxon>
        <taxon>Araceae</taxon>
        <taxon>Aroideae</taxon>
        <taxon>Colocasieae</taxon>
        <taxon>Colocasia</taxon>
    </lineage>
</organism>
<feature type="domain" description="RSE1/DDB1/CPSF1 first beta-propeller" evidence="2">
    <location>
        <begin position="184"/>
        <end position="418"/>
    </location>
</feature>
<dbReference type="InterPro" id="IPR015943">
    <property type="entry name" value="WD40/YVTN_repeat-like_dom_sf"/>
</dbReference>
<protein>
    <recommendedName>
        <fullName evidence="2">RSE1/DDB1/CPSF1 first beta-propeller domain-containing protein</fullName>
    </recommendedName>
</protein>
<feature type="transmembrane region" description="Helical" evidence="1">
    <location>
        <begin position="554"/>
        <end position="578"/>
    </location>
</feature>
<gene>
    <name evidence="3" type="ORF">Taro_034944</name>
</gene>
<keyword evidence="1" id="KW-0812">Transmembrane</keyword>
<keyword evidence="1" id="KW-1133">Transmembrane helix</keyword>
<dbReference type="EMBL" id="NMUH01002809">
    <property type="protein sequence ID" value="MQM02177.1"/>
    <property type="molecule type" value="Genomic_DNA"/>
</dbReference>
<evidence type="ECO:0000313" key="4">
    <source>
        <dbReference type="Proteomes" id="UP000652761"/>
    </source>
</evidence>
<keyword evidence="4" id="KW-1185">Reference proteome</keyword>
<evidence type="ECO:0000313" key="3">
    <source>
        <dbReference type="EMBL" id="MQM02177.1"/>
    </source>
</evidence>
<proteinExistence type="predicted"/>
<dbReference type="PANTHER" id="PTHR10644">
    <property type="entry name" value="DNA REPAIR/RNA PROCESSING CPSF FAMILY"/>
    <property type="match status" value="1"/>
</dbReference>
<comment type="caution">
    <text evidence="3">The sequence shown here is derived from an EMBL/GenBank/DDBJ whole genome shotgun (WGS) entry which is preliminary data.</text>
</comment>
<dbReference type="Pfam" id="PF10433">
    <property type="entry name" value="Beta-prop_RSE1_1st"/>
    <property type="match status" value="1"/>
</dbReference>
<dbReference type="Gene3D" id="2.130.10.10">
    <property type="entry name" value="YVTN repeat-like/Quinoprotein amine dehydrogenase"/>
    <property type="match status" value="1"/>
</dbReference>
<evidence type="ECO:0000259" key="2">
    <source>
        <dbReference type="Pfam" id="PF10433"/>
    </source>
</evidence>
<name>A0A843W4C3_COLES</name>
<dbReference type="Proteomes" id="UP000652761">
    <property type="component" value="Unassembled WGS sequence"/>
</dbReference>
<evidence type="ECO:0000256" key="1">
    <source>
        <dbReference type="SAM" id="Phobius"/>
    </source>
</evidence>
<sequence length="580" mass="64496">MFKKIHKIGSDPFGQFPCPRNRLASECARCPFSSVPNSAGVSSKNPPKTPFLPATLGALAPGALYLASRLPLPWTRAGCRSEAKMSYAVFKMMHWATGIENCASGYITHSPSDFAVHIPPAPADDLEGDLPAARRVGPIPNLVVTAGNILEVYLVRVQEEDGRPPRPPGHARQGGVVEGIAGARLELVCHYRLHGNVESMAILSVGSDNHSKRRDSIILAFQDAKISVMEYSDAIHGLRTSSMHCFEGPEWNYLKRGRESFANGPIVKADPQGRCGGALVYDLQMVILKSAQAGQGFVGDDDVTSSGGPISVCFESSYIINLRELDIKHVKDFTFVHGYIEPVLVILHERELTWAGRISWKHHTCMLSAFSISTTLKQHPLIWSAANLPHDAYKLLAVPSPIGGVLVVCANSIHYHSQIYLEQILVWSLMQPMQHGYHMMLPCFQPRLECCSCLHYFMMEGKLLACMKRHCWDHYMLFASPPLLNRLDLSKSKASVLTSDNHYVFGERALQQLAILFSSWVVVWVTAFLYSIVVGHQLQAPSMEKMRFLLQNLYLLHVYALLKHIIQMTLIPLISFLLSC</sequence>
<dbReference type="OrthoDB" id="549011at2759"/>
<dbReference type="AlphaFoldDB" id="A0A843W4C3"/>